<organism evidence="1 4">
    <name type="scientific">Streptomyces radicis</name>
    <dbReference type="NCBI Taxonomy" id="1750517"/>
    <lineage>
        <taxon>Bacteria</taxon>
        <taxon>Bacillati</taxon>
        <taxon>Actinomycetota</taxon>
        <taxon>Actinomycetes</taxon>
        <taxon>Kitasatosporales</taxon>
        <taxon>Streptomycetaceae</taxon>
        <taxon>Streptomyces</taxon>
    </lineage>
</organism>
<protein>
    <submittedName>
        <fullName evidence="1">Uncharacterized protein</fullName>
    </submittedName>
</protein>
<accession>A0A3A9WGQ4</accession>
<dbReference type="OrthoDB" id="4252340at2"/>
<dbReference type="AlphaFoldDB" id="A0A3A9WGQ4"/>
<sequence length="74" mass="8794">MRRTPTTPAEVDAWLTVLRRRGHLHRAERGPDGSWTVRRHRDSPPWTLHRPTLAMDWIEDIVWDIRPSDTDTSR</sequence>
<name>A0A3A9WGQ4_9ACTN</name>
<keyword evidence="3" id="KW-1185">Reference proteome</keyword>
<dbReference type="RefSeq" id="WP_120695179.1">
    <property type="nucleotide sequence ID" value="NZ_RBDX01000001.1"/>
</dbReference>
<proteinExistence type="predicted"/>
<dbReference type="Proteomes" id="UP000275024">
    <property type="component" value="Unassembled WGS sequence"/>
</dbReference>
<gene>
    <name evidence="2" type="ORF">D7318_02820</name>
    <name evidence="1" type="ORF">D7319_00070</name>
</gene>
<evidence type="ECO:0000313" key="1">
    <source>
        <dbReference type="EMBL" id="RKN12411.1"/>
    </source>
</evidence>
<dbReference type="EMBL" id="RBDY01000001">
    <property type="protein sequence ID" value="RKN27819.1"/>
    <property type="molecule type" value="Genomic_DNA"/>
</dbReference>
<comment type="caution">
    <text evidence="1">The sequence shown here is derived from an EMBL/GenBank/DDBJ whole genome shotgun (WGS) entry which is preliminary data.</text>
</comment>
<evidence type="ECO:0000313" key="2">
    <source>
        <dbReference type="EMBL" id="RKN27819.1"/>
    </source>
</evidence>
<evidence type="ECO:0000313" key="4">
    <source>
        <dbReference type="Proteomes" id="UP000275024"/>
    </source>
</evidence>
<dbReference type="EMBL" id="RBDX01000001">
    <property type="protein sequence ID" value="RKN12411.1"/>
    <property type="molecule type" value="Genomic_DNA"/>
</dbReference>
<evidence type="ECO:0000313" key="3">
    <source>
        <dbReference type="Proteomes" id="UP000268652"/>
    </source>
</evidence>
<reference evidence="3 4" key="1">
    <citation type="submission" date="2018-09" db="EMBL/GenBank/DDBJ databases">
        <title>Streptomyces sp. nov. DS1-2, an endophytic actinomycete isolated from roots of Dendrobium scabrilingue.</title>
        <authorList>
            <person name="Kuncharoen N."/>
            <person name="Kudo T."/>
            <person name="Ohkuma M."/>
            <person name="Yuki M."/>
            <person name="Tanasupawat S."/>
        </authorList>
    </citation>
    <scope>NUCLEOTIDE SEQUENCE [LARGE SCALE GENOMIC DNA]</scope>
    <source>
        <strain evidence="1 4">AZ1-7</strain>
        <strain evidence="2 3">DS1-2</strain>
    </source>
</reference>
<dbReference type="Proteomes" id="UP000268652">
    <property type="component" value="Unassembled WGS sequence"/>
</dbReference>